<dbReference type="AlphaFoldDB" id="A0ABD3F428"/>
<organism evidence="1 2">
    <name type="scientific">Phytophthora oleae</name>
    <dbReference type="NCBI Taxonomy" id="2107226"/>
    <lineage>
        <taxon>Eukaryota</taxon>
        <taxon>Sar</taxon>
        <taxon>Stramenopiles</taxon>
        <taxon>Oomycota</taxon>
        <taxon>Peronosporomycetes</taxon>
        <taxon>Peronosporales</taxon>
        <taxon>Peronosporaceae</taxon>
        <taxon>Phytophthora</taxon>
    </lineage>
</organism>
<evidence type="ECO:0000313" key="2">
    <source>
        <dbReference type="Proteomes" id="UP001632037"/>
    </source>
</evidence>
<protein>
    <recommendedName>
        <fullName evidence="3">Crinkler (CRN) family protein</fullName>
    </recommendedName>
</protein>
<name>A0ABD3F428_9STRA</name>
<gene>
    <name evidence="1" type="ORF">V7S43_013322</name>
</gene>
<dbReference type="EMBL" id="JBIMZQ010000035">
    <property type="protein sequence ID" value="KAL3661562.1"/>
    <property type="molecule type" value="Genomic_DNA"/>
</dbReference>
<dbReference type="Proteomes" id="UP001632037">
    <property type="component" value="Unassembled WGS sequence"/>
</dbReference>
<evidence type="ECO:0008006" key="3">
    <source>
        <dbReference type="Google" id="ProtNLM"/>
    </source>
</evidence>
<keyword evidence="2" id="KW-1185">Reference proteome</keyword>
<proteinExistence type="predicted"/>
<comment type="caution">
    <text evidence="1">The sequence shown here is derived from an EMBL/GenBank/DDBJ whole genome shotgun (WGS) entry which is preliminary data.</text>
</comment>
<evidence type="ECO:0000313" key="1">
    <source>
        <dbReference type="EMBL" id="KAL3661562.1"/>
    </source>
</evidence>
<reference evidence="1 2" key="1">
    <citation type="submission" date="2024-09" db="EMBL/GenBank/DDBJ databases">
        <title>Genome sequencing and assembly of Phytophthora oleae, isolate VK10A, causative agent of rot of olive drupes.</title>
        <authorList>
            <person name="Conti Taguali S."/>
            <person name="Riolo M."/>
            <person name="La Spada F."/>
            <person name="Cacciola S.O."/>
            <person name="Dionisio G."/>
        </authorList>
    </citation>
    <scope>NUCLEOTIDE SEQUENCE [LARGE SCALE GENOMIC DNA]</scope>
    <source>
        <strain evidence="1 2">VK10A</strain>
    </source>
</reference>
<sequence length="157" mass="17533">MTGKTSLAALVSRFLVNRCIMDNKKMVLFNFSALGTYRSENFEEIFKEQCSVAWKDAVSTPPQAGYVVYLVLDEAQGIYSDGTSSLGLKATIFWEVVKAVLNDTAYSVRILMFAVYGAGVQYPQFSSPVQLDARFELGIEQLNFSQDLCCDCHFCTE</sequence>
<accession>A0ABD3F428</accession>